<sequence>MMQVAPLSQVPIGPRTIPTEAAKPTASERIRLWAGFFYLIFTLSCSVWYVLLLGPSLTNNLYWPHYNTTGYQVFLIDLLNMKLQTTSHDDSVDLLSVDATMLKSYASSAVQPDFYNNYARRVLLSELNTLEKGIQGMRSTAPSRMASPYVQYCWVDFDRRWDIAHTDVRSQRCRQRYQNNAAVYLEFLARNVDWGEFLDANSNSWSIVIGLALQSTAEGIQWLADRPWHSLALAVEAEVAYLIALNLTRYQLQWQNEIQLGLAESVTIQNALNAQQQVPLKAMGHVWGPWTSINMFWNFRNDLGTLRSLNVSLIRGAPNYFQTVGGSDFFSSQLGLQDATGNYVAQTGAFYFNIGPFGSVDLLYVQVPRSLTLLYSEFVQHVLTTVGA</sequence>
<dbReference type="AlphaFoldDB" id="A0A6A4ZMW7"/>
<evidence type="ECO:0000256" key="1">
    <source>
        <dbReference type="SAM" id="Phobius"/>
    </source>
</evidence>
<feature type="transmembrane region" description="Helical" evidence="1">
    <location>
        <begin position="32"/>
        <end position="51"/>
    </location>
</feature>
<keyword evidence="1" id="KW-0812">Transmembrane</keyword>
<feature type="non-terminal residue" evidence="2">
    <location>
        <position position="388"/>
    </location>
</feature>
<name>A0A6A4ZMW7_9STRA</name>
<keyword evidence="1" id="KW-1133">Transmembrane helix</keyword>
<gene>
    <name evidence="2" type="ORF">As57867_002513</name>
</gene>
<protein>
    <submittedName>
        <fullName evidence="2">Uncharacterized protein</fullName>
    </submittedName>
</protein>
<dbReference type="OrthoDB" id="78977at2759"/>
<comment type="caution">
    <text evidence="2">The sequence shown here is derived from an EMBL/GenBank/DDBJ whole genome shotgun (WGS) entry which is preliminary data.</text>
</comment>
<dbReference type="EMBL" id="VJMH01000309">
    <property type="protein sequence ID" value="KAF0717067.1"/>
    <property type="molecule type" value="Genomic_DNA"/>
</dbReference>
<organism evidence="2">
    <name type="scientific">Aphanomyces stellatus</name>
    <dbReference type="NCBI Taxonomy" id="120398"/>
    <lineage>
        <taxon>Eukaryota</taxon>
        <taxon>Sar</taxon>
        <taxon>Stramenopiles</taxon>
        <taxon>Oomycota</taxon>
        <taxon>Saprolegniomycetes</taxon>
        <taxon>Saprolegniales</taxon>
        <taxon>Verrucalvaceae</taxon>
        <taxon>Aphanomyces</taxon>
    </lineage>
</organism>
<accession>A0A6A4ZMW7</accession>
<evidence type="ECO:0000313" key="2">
    <source>
        <dbReference type="EMBL" id="KAF0717067.1"/>
    </source>
</evidence>
<proteinExistence type="predicted"/>
<keyword evidence="1" id="KW-0472">Membrane</keyword>
<reference evidence="2" key="1">
    <citation type="submission" date="2019-06" db="EMBL/GenBank/DDBJ databases">
        <title>Genomics analysis of Aphanomyces spp. identifies a new class of oomycete effector associated with host adaptation.</title>
        <authorList>
            <person name="Gaulin E."/>
        </authorList>
    </citation>
    <scope>NUCLEOTIDE SEQUENCE</scope>
    <source>
        <strain evidence="2">CBS 578.67</strain>
    </source>
</reference>